<protein>
    <submittedName>
        <fullName evidence="2">Efflux transporter, RND family, MFP subunit</fullName>
    </submittedName>
</protein>
<dbReference type="Proteomes" id="UP000006230">
    <property type="component" value="Unassembled WGS sequence"/>
</dbReference>
<name>Q0FVR4_SALBH</name>
<evidence type="ECO:0000256" key="1">
    <source>
        <dbReference type="SAM" id="Coils"/>
    </source>
</evidence>
<keyword evidence="1" id="KW-0175">Coiled coil</keyword>
<dbReference type="RefSeq" id="WP_007795171.1">
    <property type="nucleotide sequence ID" value="NZ_DS022276.1"/>
</dbReference>
<evidence type="ECO:0000313" key="2">
    <source>
        <dbReference type="EMBL" id="EAU48062.1"/>
    </source>
</evidence>
<dbReference type="eggNOG" id="COG1566">
    <property type="taxonomic scope" value="Bacteria"/>
</dbReference>
<keyword evidence="3" id="KW-1185">Reference proteome</keyword>
<dbReference type="Gene3D" id="2.40.420.20">
    <property type="match status" value="1"/>
</dbReference>
<gene>
    <name evidence="2" type="ORF">R2601_13890</name>
</gene>
<dbReference type="PANTHER" id="PTHR30469">
    <property type="entry name" value="MULTIDRUG RESISTANCE PROTEIN MDTA"/>
    <property type="match status" value="1"/>
</dbReference>
<dbReference type="GO" id="GO:1990281">
    <property type="term" value="C:efflux pump complex"/>
    <property type="evidence" value="ECO:0007669"/>
    <property type="project" value="TreeGrafter"/>
</dbReference>
<dbReference type="EMBL" id="AATQ01000002">
    <property type="protein sequence ID" value="EAU48062.1"/>
    <property type="molecule type" value="Genomic_DNA"/>
</dbReference>
<accession>Q0FVR4</accession>
<dbReference type="PANTHER" id="PTHR30469:SF15">
    <property type="entry name" value="HLYD FAMILY OF SECRETION PROTEINS"/>
    <property type="match status" value="1"/>
</dbReference>
<dbReference type="Gene3D" id="2.40.50.100">
    <property type="match status" value="1"/>
</dbReference>
<reference evidence="2 3" key="1">
    <citation type="journal article" date="2010" name="J. Bacteriol.">
        <title>Genome sequences of Pelagibaca bermudensis HTCC2601T and Maritimibacter alkaliphilus HTCC2654T, the type strains of two marine Roseobacter genera.</title>
        <authorList>
            <person name="Thrash J.C."/>
            <person name="Cho J.C."/>
            <person name="Ferriera S."/>
            <person name="Johnson J."/>
            <person name="Vergin K.L."/>
            <person name="Giovannoni S.J."/>
        </authorList>
    </citation>
    <scope>NUCLEOTIDE SEQUENCE [LARGE SCALE GENOMIC DNA]</scope>
    <source>
        <strain evidence="3">DSM 26914 / JCM 13377 / KCTC 12554 / HTCC2601</strain>
    </source>
</reference>
<proteinExistence type="predicted"/>
<dbReference type="GO" id="GO:0015562">
    <property type="term" value="F:efflux transmembrane transporter activity"/>
    <property type="evidence" value="ECO:0007669"/>
    <property type="project" value="TreeGrafter"/>
</dbReference>
<dbReference type="STRING" id="314265.R2601_13890"/>
<comment type="caution">
    <text evidence="2">The sequence shown here is derived from an EMBL/GenBank/DDBJ whole genome shotgun (WGS) entry which is preliminary data.</text>
</comment>
<organism evidence="2 3">
    <name type="scientific">Salipiger bermudensis (strain DSM 26914 / JCM 13377 / KCTC 12554 / HTCC2601)</name>
    <name type="common">Pelagibaca bermudensis</name>
    <dbReference type="NCBI Taxonomy" id="314265"/>
    <lineage>
        <taxon>Bacteria</taxon>
        <taxon>Pseudomonadati</taxon>
        <taxon>Pseudomonadota</taxon>
        <taxon>Alphaproteobacteria</taxon>
        <taxon>Rhodobacterales</taxon>
        <taxon>Roseobacteraceae</taxon>
        <taxon>Salipiger</taxon>
    </lineage>
</organism>
<dbReference type="SUPFAM" id="SSF111369">
    <property type="entry name" value="HlyD-like secretion proteins"/>
    <property type="match status" value="1"/>
</dbReference>
<dbReference type="AlphaFoldDB" id="Q0FVR4"/>
<feature type="coiled-coil region" evidence="1">
    <location>
        <begin position="119"/>
        <end position="153"/>
    </location>
</feature>
<sequence>MRFLRQSLVGLFLLSLTLGLLVYAGALVRDAVEARLNDEPRVPEARERVFAVNVTPARFETVTPVLTAFGEVQSRRTLELRSAIEGTLIDLAPDFVEGGRVEAGEVLARIDPADMEAELARTESAVVDAEAELREARRAVALEQDALTAAREQAALRQRAFERQTDLAARDVGTAAAVEEAELTASSARQAVVTARQSLALAEARVDQAQTSLTRARIARDDAQRRVDETEIRAEFAAQLSDVAVVAGRRVSANEQLAVMIDPDALEVAFRVSTLQYARLLDDSGRLRRVPVTARLELYGGNLVATGTLSREGAAVGEGQTGRVLYATLDQAAGFKPGDFVTVDVTEPALERVARLPATALDPAGAVLVVGEDERLESVQVTLVRRQGDDVLLRGEALEGRDVVMQRTPLLGAGIKVRPLRGAAAPEAPPSQAEMLELTDDRRARLMAFVEGANGMPDGDKERILAQLSQDRVPAQVVQRIEARMGG</sequence>
<dbReference type="OrthoDB" id="7626141at2"/>
<feature type="coiled-coil region" evidence="1">
    <location>
        <begin position="206"/>
        <end position="240"/>
    </location>
</feature>
<evidence type="ECO:0000313" key="3">
    <source>
        <dbReference type="Proteomes" id="UP000006230"/>
    </source>
</evidence>
<dbReference type="HOGENOM" id="CLU_579777_0_0_5"/>
<dbReference type="Gene3D" id="1.10.287.470">
    <property type="entry name" value="Helix hairpin bin"/>
    <property type="match status" value="1"/>
</dbReference>